<proteinExistence type="predicted"/>
<protein>
    <submittedName>
        <fullName evidence="4">TOG domain-containing protein</fullName>
    </submittedName>
</protein>
<dbReference type="Gene3D" id="1.25.10.10">
    <property type="entry name" value="Leucine-rich Repeat Variant"/>
    <property type="match status" value="2"/>
</dbReference>
<dbReference type="GO" id="GO:0051010">
    <property type="term" value="F:microtubule plus-end binding"/>
    <property type="evidence" value="ECO:0007669"/>
    <property type="project" value="InterPro"/>
</dbReference>
<evidence type="ECO:0000313" key="5">
    <source>
        <dbReference type="Proteomes" id="UP001152797"/>
    </source>
</evidence>
<dbReference type="InterPro" id="IPR034085">
    <property type="entry name" value="TOG"/>
</dbReference>
<dbReference type="AlphaFoldDB" id="A0A9P1BY01"/>
<feature type="compositionally biased region" description="Basic and acidic residues" evidence="1">
    <location>
        <begin position="258"/>
        <end position="274"/>
    </location>
</feature>
<dbReference type="InterPro" id="IPR045110">
    <property type="entry name" value="XMAP215"/>
</dbReference>
<reference evidence="3" key="1">
    <citation type="submission" date="2022-10" db="EMBL/GenBank/DDBJ databases">
        <authorList>
            <person name="Chen Y."/>
            <person name="Dougan E. K."/>
            <person name="Chan C."/>
            <person name="Rhodes N."/>
            <person name="Thang M."/>
        </authorList>
    </citation>
    <scope>NUCLEOTIDE SEQUENCE</scope>
</reference>
<feature type="compositionally biased region" description="Basic and acidic residues" evidence="1">
    <location>
        <begin position="210"/>
        <end position="238"/>
    </location>
</feature>
<feature type="region of interest" description="Disordered" evidence="1">
    <location>
        <begin position="196"/>
        <end position="245"/>
    </location>
</feature>
<dbReference type="EMBL" id="CAMXCT030000571">
    <property type="protein sequence ID" value="CAL4767947.1"/>
    <property type="molecule type" value="Genomic_DNA"/>
</dbReference>
<feature type="region of interest" description="Disordered" evidence="1">
    <location>
        <begin position="152"/>
        <end position="180"/>
    </location>
</feature>
<feature type="region of interest" description="Disordered" evidence="1">
    <location>
        <begin position="258"/>
        <end position="443"/>
    </location>
</feature>
<dbReference type="SMART" id="SM01349">
    <property type="entry name" value="TOG"/>
    <property type="match status" value="1"/>
</dbReference>
<dbReference type="PANTHER" id="PTHR12609">
    <property type="entry name" value="MICROTUBULE ASSOCIATED PROTEIN XMAP215"/>
    <property type="match status" value="1"/>
</dbReference>
<dbReference type="OrthoDB" id="434569at2759"/>
<gene>
    <name evidence="3" type="ORF">C1SCF055_LOCUS8498</name>
</gene>
<dbReference type="Proteomes" id="UP001152797">
    <property type="component" value="Unassembled WGS sequence"/>
</dbReference>
<evidence type="ECO:0000313" key="3">
    <source>
        <dbReference type="EMBL" id="CAI3980635.1"/>
    </source>
</evidence>
<dbReference type="SUPFAM" id="SSF48371">
    <property type="entry name" value="ARM repeat"/>
    <property type="match status" value="1"/>
</dbReference>
<dbReference type="GO" id="GO:0030951">
    <property type="term" value="P:establishment or maintenance of microtubule cytoskeleton polarity"/>
    <property type="evidence" value="ECO:0007669"/>
    <property type="project" value="InterPro"/>
</dbReference>
<accession>A0A9P1BY01</accession>
<feature type="compositionally biased region" description="Basic and acidic residues" evidence="1">
    <location>
        <begin position="382"/>
        <end position="428"/>
    </location>
</feature>
<feature type="compositionally biased region" description="Basic and acidic residues" evidence="1">
    <location>
        <begin position="296"/>
        <end position="317"/>
    </location>
</feature>
<dbReference type="InterPro" id="IPR011989">
    <property type="entry name" value="ARM-like"/>
</dbReference>
<keyword evidence="5" id="KW-1185">Reference proteome</keyword>
<reference evidence="4 5" key="2">
    <citation type="submission" date="2024-05" db="EMBL/GenBank/DDBJ databases">
        <authorList>
            <person name="Chen Y."/>
            <person name="Shah S."/>
            <person name="Dougan E. K."/>
            <person name="Thang M."/>
            <person name="Chan C."/>
        </authorList>
    </citation>
    <scope>NUCLEOTIDE SEQUENCE [LARGE SCALE GENOMIC DNA]</scope>
</reference>
<comment type="caution">
    <text evidence="3">The sequence shown here is derived from an EMBL/GenBank/DDBJ whole genome shotgun (WGS) entry which is preliminary data.</text>
</comment>
<evidence type="ECO:0000259" key="2">
    <source>
        <dbReference type="SMART" id="SM01349"/>
    </source>
</evidence>
<feature type="compositionally biased region" description="Basic and acidic residues" evidence="1">
    <location>
        <begin position="327"/>
        <end position="358"/>
    </location>
</feature>
<dbReference type="EMBL" id="CAMXCT020000571">
    <property type="protein sequence ID" value="CAL1134010.1"/>
    <property type="molecule type" value="Genomic_DNA"/>
</dbReference>
<dbReference type="GO" id="GO:0061863">
    <property type="term" value="F:microtubule plus end polymerase"/>
    <property type="evidence" value="ECO:0007669"/>
    <property type="project" value="InterPro"/>
</dbReference>
<dbReference type="InterPro" id="IPR016024">
    <property type="entry name" value="ARM-type_fold"/>
</dbReference>
<dbReference type="EMBL" id="CAMXCT010000571">
    <property type="protein sequence ID" value="CAI3980635.1"/>
    <property type="molecule type" value="Genomic_DNA"/>
</dbReference>
<evidence type="ECO:0000313" key="4">
    <source>
        <dbReference type="EMBL" id="CAL4767947.1"/>
    </source>
</evidence>
<dbReference type="GO" id="GO:0007051">
    <property type="term" value="P:spindle organization"/>
    <property type="evidence" value="ECO:0007669"/>
    <property type="project" value="InterPro"/>
</dbReference>
<name>A0A9P1BY01_9DINO</name>
<feature type="domain" description="TOG" evidence="2">
    <location>
        <begin position="487"/>
        <end position="727"/>
    </location>
</feature>
<evidence type="ECO:0000256" key="1">
    <source>
        <dbReference type="SAM" id="MobiDB-lite"/>
    </source>
</evidence>
<organism evidence="3">
    <name type="scientific">Cladocopium goreaui</name>
    <dbReference type="NCBI Taxonomy" id="2562237"/>
    <lineage>
        <taxon>Eukaryota</taxon>
        <taxon>Sar</taxon>
        <taxon>Alveolata</taxon>
        <taxon>Dinophyceae</taxon>
        <taxon>Suessiales</taxon>
        <taxon>Symbiodiniaceae</taxon>
        <taxon>Cladocopium</taxon>
    </lineage>
</organism>
<sequence>MGLVAKGLQKHFDKLARQLLPVALARINDKSVWKTNCLIERVEQLLWSVPLDVLLEELPAHFSSKSLFVKKEALNLLMRALELPQVLEIYPDATQRFFHASATLALPLVDDSDNTVRQEAAKALAKLVVQNREAADSVLDRLPAHRRNLFEEEHRKLSKDTPAAELRVPSPLSPPATCTSPLKQRLHALPVEAAPLQPWLPGPKAQIAEPKVEKEEVKPKAEGKENRSEPVKEEKEVPETPLIKQMAEEIRNLRSKVKQLEMDKERHEKVELKADTPSPGPTLATVPRPRAPPTTRRAESTERRDETPRRVPRDHGTPTRRGSPMVRGDRDLGPRLTRDATPPRRELRQATPPRRREGPTLAPREGTPTRREPTPTRRGATIRREPTPTRREPSVRRDPTPTRTLRREPTPTRRDPSREATPRHESTPSRRRQPPISWTPGYLQDGDSVILGESVVPFQIGLPRSSKQARQQKEKSQYWGPESIPSDHLSALREQWRPCIEDWLWRQMFSDRLEEQLAGLSHWQKQAEDYTHMILEADVLDMVLKWLTWMLWHANTKVWKSMLDVLLALLRNLEGLDVPLTDRETQILVPNIVERSGHNILAIRELMQEVLRLCGVLAPRARMLPMLLNGLSSKSKRSAACSMKAIGDMLERQSTLSLLRSQKDLGLVLKLTADKDPEVRRSAVQTVALLSLHLDDDVFIKVCRGLPPLAKGPVQQAAMSLQEEFNDRP</sequence>
<dbReference type="GO" id="GO:0046785">
    <property type="term" value="P:microtubule polymerization"/>
    <property type="evidence" value="ECO:0007669"/>
    <property type="project" value="InterPro"/>
</dbReference>